<accession>A0A4U8UP82</accession>
<proteinExistence type="predicted"/>
<feature type="chain" id="PRO_5020599471" evidence="2">
    <location>
        <begin position="20"/>
        <end position="170"/>
    </location>
</feature>
<gene>
    <name evidence="3" type="ORF">L596_001576</name>
</gene>
<protein>
    <submittedName>
        <fullName evidence="3">Uncharacterized protein</fullName>
    </submittedName>
</protein>
<reference evidence="3 4" key="2">
    <citation type="journal article" date="2019" name="G3 (Bethesda)">
        <title>Hybrid Assembly of the Genome of the Entomopathogenic Nematode Steinernema carpocapsae Identifies the X-Chromosome.</title>
        <authorList>
            <person name="Serra L."/>
            <person name="Macchietto M."/>
            <person name="Macias-Munoz A."/>
            <person name="McGill C.J."/>
            <person name="Rodriguez I.M."/>
            <person name="Rodriguez B."/>
            <person name="Murad R."/>
            <person name="Mortazavi A."/>
        </authorList>
    </citation>
    <scope>NUCLEOTIDE SEQUENCE [LARGE SCALE GENOMIC DNA]</scope>
    <source>
        <strain evidence="3 4">ALL</strain>
    </source>
</reference>
<dbReference type="EMBL" id="CM016762">
    <property type="protein sequence ID" value="TMS33887.1"/>
    <property type="molecule type" value="Genomic_DNA"/>
</dbReference>
<feature type="signal peptide" evidence="2">
    <location>
        <begin position="1"/>
        <end position="19"/>
    </location>
</feature>
<evidence type="ECO:0000313" key="3">
    <source>
        <dbReference type="EMBL" id="TMS33887.1"/>
    </source>
</evidence>
<dbReference type="EMBL" id="AZBU02000001">
    <property type="protein sequence ID" value="TMS33887.1"/>
    <property type="molecule type" value="Genomic_DNA"/>
</dbReference>
<sequence length="170" mass="18511">MWLPMLLLLYLTLIDLSEGSKKVEHEATDDDADAADEDKINVLSRQITELWRITLNETSSNSEKKDADAKMKDKFAEIEKIKARKEARKNKTKTAETVKFADTKSATSTTPVATPGAKLNITTSFTMPTQNPTVPTSAGNTTAKAMTPKSTASTSISFAAGALILWMLAK</sequence>
<evidence type="ECO:0000256" key="2">
    <source>
        <dbReference type="SAM" id="SignalP"/>
    </source>
</evidence>
<dbReference type="AlphaFoldDB" id="A0A4U8UP82"/>
<evidence type="ECO:0000313" key="4">
    <source>
        <dbReference type="Proteomes" id="UP000298663"/>
    </source>
</evidence>
<reference evidence="3 4" key="1">
    <citation type="journal article" date="2015" name="Genome Biol.">
        <title>Comparative genomics of Steinernema reveals deeply conserved gene regulatory networks.</title>
        <authorList>
            <person name="Dillman A.R."/>
            <person name="Macchietto M."/>
            <person name="Porter C.F."/>
            <person name="Rogers A."/>
            <person name="Williams B."/>
            <person name="Antoshechkin I."/>
            <person name="Lee M.M."/>
            <person name="Goodwin Z."/>
            <person name="Lu X."/>
            <person name="Lewis E.E."/>
            <person name="Goodrich-Blair H."/>
            <person name="Stock S.P."/>
            <person name="Adams B.J."/>
            <person name="Sternberg P.W."/>
            <person name="Mortazavi A."/>
        </authorList>
    </citation>
    <scope>NUCLEOTIDE SEQUENCE [LARGE SCALE GENOMIC DNA]</scope>
    <source>
        <strain evidence="3 4">ALL</strain>
    </source>
</reference>
<evidence type="ECO:0000256" key="1">
    <source>
        <dbReference type="SAM" id="MobiDB-lite"/>
    </source>
</evidence>
<organism evidence="3 4">
    <name type="scientific">Steinernema carpocapsae</name>
    <name type="common">Entomopathogenic nematode</name>
    <dbReference type="NCBI Taxonomy" id="34508"/>
    <lineage>
        <taxon>Eukaryota</taxon>
        <taxon>Metazoa</taxon>
        <taxon>Ecdysozoa</taxon>
        <taxon>Nematoda</taxon>
        <taxon>Chromadorea</taxon>
        <taxon>Rhabditida</taxon>
        <taxon>Tylenchina</taxon>
        <taxon>Panagrolaimomorpha</taxon>
        <taxon>Strongyloidoidea</taxon>
        <taxon>Steinernematidae</taxon>
        <taxon>Steinernema</taxon>
    </lineage>
</organism>
<comment type="caution">
    <text evidence="3">The sequence shown here is derived from an EMBL/GenBank/DDBJ whole genome shotgun (WGS) entry which is preliminary data.</text>
</comment>
<name>A0A4U8UP82_STECR</name>
<keyword evidence="4" id="KW-1185">Reference proteome</keyword>
<keyword evidence="2" id="KW-0732">Signal</keyword>
<dbReference type="Proteomes" id="UP000298663">
    <property type="component" value="Chromosome X"/>
</dbReference>
<feature type="region of interest" description="Disordered" evidence="1">
    <location>
        <begin position="123"/>
        <end position="151"/>
    </location>
</feature>